<accession>A0A5K3FPZ1</accession>
<sequence length="113" mass="12915">LIVNLKATSSILSGGRNLQWSTHLEDFGGEHSAISADEPLLQIKMPLFLEKSTENTFLTSHFLIAPQFKNTELLYVKAEQKSSEIYFLEDILQWLDFNTPEMDSAKRIIRRGT</sequence>
<proteinExistence type="predicted"/>
<dbReference type="WBParaSite" id="MCU_009555-RA">
    <property type="protein sequence ID" value="MCU_009555-RA"/>
    <property type="gene ID" value="MCU_009555"/>
</dbReference>
<organism evidence="1">
    <name type="scientific">Mesocestoides corti</name>
    <name type="common">Flatworm</name>
    <dbReference type="NCBI Taxonomy" id="53468"/>
    <lineage>
        <taxon>Eukaryota</taxon>
        <taxon>Metazoa</taxon>
        <taxon>Spiralia</taxon>
        <taxon>Lophotrochozoa</taxon>
        <taxon>Platyhelminthes</taxon>
        <taxon>Cestoda</taxon>
        <taxon>Eucestoda</taxon>
        <taxon>Cyclophyllidea</taxon>
        <taxon>Mesocestoididae</taxon>
        <taxon>Mesocestoides</taxon>
    </lineage>
</organism>
<dbReference type="AlphaFoldDB" id="A0A5K3FPZ1"/>
<evidence type="ECO:0000313" key="1">
    <source>
        <dbReference type="WBParaSite" id="MCU_009555-RA"/>
    </source>
</evidence>
<reference evidence="1" key="1">
    <citation type="submission" date="2019-11" db="UniProtKB">
        <authorList>
            <consortium name="WormBaseParasite"/>
        </authorList>
    </citation>
    <scope>IDENTIFICATION</scope>
</reference>
<protein>
    <submittedName>
        <fullName evidence="1">BEACH-type PH domain-containing protein</fullName>
    </submittedName>
</protein>
<name>A0A5K3FPZ1_MESCO</name>